<keyword evidence="2" id="KW-1185">Reference proteome</keyword>
<evidence type="ECO:0008006" key="3">
    <source>
        <dbReference type="Google" id="ProtNLM"/>
    </source>
</evidence>
<comment type="caution">
    <text evidence="1">The sequence shown here is derived from an EMBL/GenBank/DDBJ whole genome shotgun (WGS) entry which is preliminary data.</text>
</comment>
<reference evidence="1 2" key="1">
    <citation type="submission" date="2023-01" db="EMBL/GenBank/DDBJ databases">
        <title>Analysis of 21 Apiospora genomes using comparative genomics revels a genus with tremendous synthesis potential of carbohydrate active enzymes and secondary metabolites.</title>
        <authorList>
            <person name="Sorensen T."/>
        </authorList>
    </citation>
    <scope>NUCLEOTIDE SEQUENCE [LARGE SCALE GENOMIC DNA]</scope>
    <source>
        <strain evidence="1 2">CBS 20057</strain>
    </source>
</reference>
<dbReference type="PANTHER" id="PTHR43162">
    <property type="match status" value="1"/>
</dbReference>
<organism evidence="1 2">
    <name type="scientific">Apiospora marii</name>
    <dbReference type="NCBI Taxonomy" id="335849"/>
    <lineage>
        <taxon>Eukaryota</taxon>
        <taxon>Fungi</taxon>
        <taxon>Dikarya</taxon>
        <taxon>Ascomycota</taxon>
        <taxon>Pezizomycotina</taxon>
        <taxon>Sordariomycetes</taxon>
        <taxon>Xylariomycetidae</taxon>
        <taxon>Amphisphaeriales</taxon>
        <taxon>Apiosporaceae</taxon>
        <taxon>Apiospora</taxon>
    </lineage>
</organism>
<gene>
    <name evidence="1" type="ORF">PG991_007358</name>
</gene>
<protein>
    <recommendedName>
        <fullName evidence="3">NAD(P)-binding domain-containing protein</fullName>
    </recommendedName>
</protein>
<dbReference type="EMBL" id="JAQQWI010000010">
    <property type="protein sequence ID" value="KAK8018168.1"/>
    <property type="molecule type" value="Genomic_DNA"/>
</dbReference>
<dbReference type="Proteomes" id="UP001396898">
    <property type="component" value="Unassembled WGS sequence"/>
</dbReference>
<dbReference type="PANTHER" id="PTHR43162:SF1">
    <property type="entry name" value="PRESTALK A DIFFERENTIATION PROTEIN A"/>
    <property type="match status" value="1"/>
</dbReference>
<proteinExistence type="predicted"/>
<accession>A0ABR1RVB3</accession>
<sequence>MVYAFALQRWPHHAVILVTAASGHIGEHLIPLLASDPTLKLVLPTSRASNLQVQLAQHQQCQPGSNIFIEEGSIKDPRWFQRLLTSHQVDTLFLNLTGDDELFTTLNCLDSAARSGTAKQLIYISGSVDTDSSETIQRRIVATCSAAHVLAKPLIEQKLAHGGFPFDWTVLQPTLFFTNDLRSKQSMLETGVFDVPFGEAGLSRVAPWNIALAVKNLVAAYSGDSKNQWNQKKVAVGSRKWFKGSEMARLWSEALGRKITVLPANEEGYQKFEDGFGALAGPAWGRDLRLMHETFAAHGFGMTEEQYQQQVELLGREPDDYTEWVKATGSQWV</sequence>
<evidence type="ECO:0000313" key="2">
    <source>
        <dbReference type="Proteomes" id="UP001396898"/>
    </source>
</evidence>
<dbReference type="SUPFAM" id="SSF51735">
    <property type="entry name" value="NAD(P)-binding Rossmann-fold domains"/>
    <property type="match status" value="1"/>
</dbReference>
<name>A0ABR1RVB3_9PEZI</name>
<dbReference type="Gene3D" id="3.40.50.720">
    <property type="entry name" value="NAD(P)-binding Rossmann-like Domain"/>
    <property type="match status" value="1"/>
</dbReference>
<dbReference type="InterPro" id="IPR036291">
    <property type="entry name" value="NAD(P)-bd_dom_sf"/>
</dbReference>
<evidence type="ECO:0000313" key="1">
    <source>
        <dbReference type="EMBL" id="KAK8018168.1"/>
    </source>
</evidence>
<dbReference type="InterPro" id="IPR051604">
    <property type="entry name" value="Ergot_Alk_Oxidoreductase"/>
</dbReference>